<protein>
    <submittedName>
        <fullName evidence="3">Methyltransferase type 12</fullName>
    </submittedName>
</protein>
<keyword evidence="4" id="KW-1185">Reference proteome</keyword>
<comment type="caution">
    <text evidence="3">The sequence shown here is derived from an EMBL/GenBank/DDBJ whole genome shotgun (WGS) entry which is preliminary data.</text>
</comment>
<dbReference type="GO" id="GO:0008168">
    <property type="term" value="F:methyltransferase activity"/>
    <property type="evidence" value="ECO:0007669"/>
    <property type="project" value="UniProtKB-KW"/>
</dbReference>
<name>A0A369M400_9ACTN</name>
<dbReference type="OrthoDB" id="21342at2"/>
<dbReference type="SUPFAM" id="SSF53335">
    <property type="entry name" value="S-adenosyl-L-methionine-dependent methyltransferases"/>
    <property type="match status" value="1"/>
</dbReference>
<dbReference type="Proteomes" id="UP000254000">
    <property type="component" value="Unassembled WGS sequence"/>
</dbReference>
<feature type="domain" description="Methyltransferase" evidence="2">
    <location>
        <begin position="83"/>
        <end position="162"/>
    </location>
</feature>
<feature type="region of interest" description="Disordered" evidence="1">
    <location>
        <begin position="1"/>
        <end position="20"/>
    </location>
</feature>
<organism evidence="3 4">
    <name type="scientific">Gordonibacter pamelaeae</name>
    <dbReference type="NCBI Taxonomy" id="471189"/>
    <lineage>
        <taxon>Bacteria</taxon>
        <taxon>Bacillati</taxon>
        <taxon>Actinomycetota</taxon>
        <taxon>Coriobacteriia</taxon>
        <taxon>Eggerthellales</taxon>
        <taxon>Eggerthellaceae</taxon>
        <taxon>Gordonibacter</taxon>
    </lineage>
</organism>
<dbReference type="InterPro" id="IPR041698">
    <property type="entry name" value="Methyltransf_25"/>
</dbReference>
<gene>
    <name evidence="3" type="ORF">C1877_04035</name>
</gene>
<dbReference type="AlphaFoldDB" id="A0A369M400"/>
<dbReference type="Pfam" id="PF13649">
    <property type="entry name" value="Methyltransf_25"/>
    <property type="match status" value="1"/>
</dbReference>
<sequence>MVENSIHETPGGSRPDKPAAAFTPLLTTRDWNEEWKELQKARRAADDASHWDKRAATFGSKDAPNPYVERFLKLAAIRPGESVLDMGCGTGALSMPLGAAGHLVVAADFSRGMLGVLEGELAERGIASVTPKLMSWEDDWAAHGVLPGSVDVAVASRSIATADLKDSLMRLTDAARRRVCITLPTGGSPRTDERVLTAVGLQNQLGRDYLYAFAILAEEGLKPEVSYIESTRPDTFDTPEEAYETFSRMVDDAAGALVSAAERDAALARLRPWLADNLVENPRAGRPDRKGEPEKRLALREPRKITWAFIAWDK</sequence>
<evidence type="ECO:0000313" key="4">
    <source>
        <dbReference type="Proteomes" id="UP000254000"/>
    </source>
</evidence>
<dbReference type="Gene3D" id="3.40.50.150">
    <property type="entry name" value="Vaccinia Virus protein VP39"/>
    <property type="match status" value="1"/>
</dbReference>
<dbReference type="EMBL" id="PPTS01000002">
    <property type="protein sequence ID" value="RDB66360.1"/>
    <property type="molecule type" value="Genomic_DNA"/>
</dbReference>
<evidence type="ECO:0000313" key="3">
    <source>
        <dbReference type="EMBL" id="RDB66360.1"/>
    </source>
</evidence>
<dbReference type="GeneID" id="78358883"/>
<evidence type="ECO:0000256" key="1">
    <source>
        <dbReference type="SAM" id="MobiDB-lite"/>
    </source>
</evidence>
<dbReference type="GO" id="GO:0032259">
    <property type="term" value="P:methylation"/>
    <property type="evidence" value="ECO:0007669"/>
    <property type="project" value="UniProtKB-KW"/>
</dbReference>
<accession>A0A369M400</accession>
<reference evidence="3 4" key="1">
    <citation type="journal article" date="2018" name="Elife">
        <title>Discovery and characterization of a prevalent human gut bacterial enzyme sufficient for the inactivation of a family of plant toxins.</title>
        <authorList>
            <person name="Koppel N."/>
            <person name="Bisanz J.E."/>
            <person name="Pandelia M.E."/>
            <person name="Turnbaugh P.J."/>
            <person name="Balskus E.P."/>
        </authorList>
    </citation>
    <scope>NUCLEOTIDE SEQUENCE [LARGE SCALE GENOMIC DNA]</scope>
    <source>
        <strain evidence="3 4">3C</strain>
    </source>
</reference>
<dbReference type="RefSeq" id="WP_114568449.1">
    <property type="nucleotide sequence ID" value="NZ_CABMMS010000002.1"/>
</dbReference>
<keyword evidence="3" id="KW-0808">Transferase</keyword>
<evidence type="ECO:0000259" key="2">
    <source>
        <dbReference type="Pfam" id="PF13649"/>
    </source>
</evidence>
<dbReference type="InterPro" id="IPR029063">
    <property type="entry name" value="SAM-dependent_MTases_sf"/>
</dbReference>
<proteinExistence type="predicted"/>
<keyword evidence="3" id="KW-0489">Methyltransferase</keyword>
<dbReference type="CDD" id="cd02440">
    <property type="entry name" value="AdoMet_MTases"/>
    <property type="match status" value="1"/>
</dbReference>